<sequence length="188" mass="20686">MSAQGSGNDIPDEEVQKDIDKLDEKSISKKKQILGLEKKNPPDCKFIVFQGVILSQLPQPLLLGAMTAITGLKFNYDKNGVELRYLIHRPSSSSQMLDIISKLDPVRTWKRRVSAYSGVGLFVSFSGVMLYVAGQFFVIAMVNSVSSFVSANQLLTVAKLLCAVALCLSPYKNSVLRTPYATFSMLLS</sequence>
<organism evidence="3 4">
    <name type="scientific">Dovyalis caffra</name>
    <dbReference type="NCBI Taxonomy" id="77055"/>
    <lineage>
        <taxon>Eukaryota</taxon>
        <taxon>Viridiplantae</taxon>
        <taxon>Streptophyta</taxon>
        <taxon>Embryophyta</taxon>
        <taxon>Tracheophyta</taxon>
        <taxon>Spermatophyta</taxon>
        <taxon>Magnoliopsida</taxon>
        <taxon>eudicotyledons</taxon>
        <taxon>Gunneridae</taxon>
        <taxon>Pentapetalae</taxon>
        <taxon>rosids</taxon>
        <taxon>fabids</taxon>
        <taxon>Malpighiales</taxon>
        <taxon>Salicaceae</taxon>
        <taxon>Flacourtieae</taxon>
        <taxon>Dovyalis</taxon>
    </lineage>
</organism>
<feature type="compositionally biased region" description="Basic and acidic residues" evidence="1">
    <location>
        <begin position="14"/>
        <end position="23"/>
    </location>
</feature>
<keyword evidence="2" id="KW-0472">Membrane</keyword>
<feature type="region of interest" description="Disordered" evidence="1">
    <location>
        <begin position="1"/>
        <end position="23"/>
    </location>
</feature>
<accession>A0AAV1RIP5</accession>
<evidence type="ECO:0000313" key="3">
    <source>
        <dbReference type="EMBL" id="CAK7335631.1"/>
    </source>
</evidence>
<evidence type="ECO:0000313" key="4">
    <source>
        <dbReference type="Proteomes" id="UP001314170"/>
    </source>
</evidence>
<evidence type="ECO:0000256" key="2">
    <source>
        <dbReference type="SAM" id="Phobius"/>
    </source>
</evidence>
<name>A0AAV1RIP5_9ROSI</name>
<feature type="transmembrane region" description="Helical" evidence="2">
    <location>
        <begin position="119"/>
        <end position="142"/>
    </location>
</feature>
<comment type="caution">
    <text evidence="3">The sequence shown here is derived from an EMBL/GenBank/DDBJ whole genome shotgun (WGS) entry which is preliminary data.</text>
</comment>
<dbReference type="EMBL" id="CAWUPB010000994">
    <property type="protein sequence ID" value="CAK7335631.1"/>
    <property type="molecule type" value="Genomic_DNA"/>
</dbReference>
<evidence type="ECO:0000256" key="1">
    <source>
        <dbReference type="SAM" id="MobiDB-lite"/>
    </source>
</evidence>
<dbReference type="Proteomes" id="UP001314170">
    <property type="component" value="Unassembled WGS sequence"/>
</dbReference>
<reference evidence="3 4" key="1">
    <citation type="submission" date="2024-01" db="EMBL/GenBank/DDBJ databases">
        <authorList>
            <person name="Waweru B."/>
        </authorList>
    </citation>
    <scope>NUCLEOTIDE SEQUENCE [LARGE SCALE GENOMIC DNA]</scope>
</reference>
<keyword evidence="2" id="KW-1133">Transmembrane helix</keyword>
<protein>
    <submittedName>
        <fullName evidence="3">Uncharacterized protein</fullName>
    </submittedName>
</protein>
<keyword evidence="4" id="KW-1185">Reference proteome</keyword>
<feature type="transmembrane region" description="Helical" evidence="2">
    <location>
        <begin position="148"/>
        <end position="168"/>
    </location>
</feature>
<keyword evidence="2" id="KW-0812">Transmembrane</keyword>
<dbReference type="AlphaFoldDB" id="A0AAV1RIP5"/>
<proteinExistence type="predicted"/>
<gene>
    <name evidence="3" type="ORF">DCAF_LOCUS10630</name>
</gene>